<proteinExistence type="predicted"/>
<protein>
    <recommendedName>
        <fullName evidence="11">Tetraspanin</fullName>
    </recommendedName>
</protein>
<evidence type="ECO:0000256" key="4">
    <source>
        <dbReference type="ARBA" id="ARBA00023136"/>
    </source>
</evidence>
<reference evidence="7" key="1">
    <citation type="submission" date="2021-02" db="EMBL/GenBank/DDBJ databases">
        <authorList>
            <person name="Nowell W R."/>
        </authorList>
    </citation>
    <scope>NUCLEOTIDE SEQUENCE</scope>
</reference>
<feature type="transmembrane region" description="Helical" evidence="5">
    <location>
        <begin position="12"/>
        <end position="36"/>
    </location>
</feature>
<evidence type="ECO:0000256" key="2">
    <source>
        <dbReference type="ARBA" id="ARBA00022692"/>
    </source>
</evidence>
<evidence type="ECO:0000313" key="7">
    <source>
        <dbReference type="EMBL" id="CAF1411370.1"/>
    </source>
</evidence>
<dbReference type="Proteomes" id="UP000663868">
    <property type="component" value="Unassembled WGS sequence"/>
</dbReference>
<evidence type="ECO:0000313" key="9">
    <source>
        <dbReference type="EMBL" id="CAF3846418.1"/>
    </source>
</evidence>
<evidence type="ECO:0000313" key="6">
    <source>
        <dbReference type="EMBL" id="CAF1329380.1"/>
    </source>
</evidence>
<sequence length="239" mass="26281">MSTEIDGPSKCLLGVFGAFTLGSAIATLGYGIVLLYRYLPIEHNYGDFNLYMASIVLIAVGGLLLIALLLGVFGALKDISNLRLVTLVLLLIFFITLASVGIYGMVSHKTGRLQTSIDKEIKDYSKNKDLSSPIQKKINYLNKNYNCCTSYDDYKSGIFDGIPESCCLVPDCTDQPEYNNNKYFDRACTAVYYDYKSKEVFYIAIVSLVAAGVILLALILYGGLTQRARSGYAAVSRVN</sequence>
<comment type="caution">
    <text evidence="7">The sequence shown here is derived from an EMBL/GenBank/DDBJ whole genome shotgun (WGS) entry which is preliminary data.</text>
</comment>
<dbReference type="EMBL" id="CAJNOE010000767">
    <property type="protein sequence ID" value="CAF1329380.1"/>
    <property type="molecule type" value="Genomic_DNA"/>
</dbReference>
<evidence type="ECO:0008006" key="11">
    <source>
        <dbReference type="Google" id="ProtNLM"/>
    </source>
</evidence>
<keyword evidence="4 5" id="KW-0472">Membrane</keyword>
<evidence type="ECO:0000256" key="1">
    <source>
        <dbReference type="ARBA" id="ARBA00004141"/>
    </source>
</evidence>
<dbReference type="Proteomes" id="UP000663845">
    <property type="component" value="Unassembled WGS sequence"/>
</dbReference>
<feature type="transmembrane region" description="Helical" evidence="5">
    <location>
        <begin position="48"/>
        <end position="72"/>
    </location>
</feature>
<dbReference type="PANTHER" id="PTHR19282">
    <property type="entry name" value="TETRASPANIN"/>
    <property type="match status" value="1"/>
</dbReference>
<evidence type="ECO:0000256" key="3">
    <source>
        <dbReference type="ARBA" id="ARBA00022989"/>
    </source>
</evidence>
<feature type="transmembrane region" description="Helical" evidence="5">
    <location>
        <begin position="200"/>
        <end position="221"/>
    </location>
</feature>
<feature type="transmembrane region" description="Helical" evidence="5">
    <location>
        <begin position="84"/>
        <end position="106"/>
    </location>
</feature>
<gene>
    <name evidence="6" type="ORF">IZO911_LOCUS35599</name>
    <name evidence="7" type="ORF">JYZ213_LOCUS38404</name>
    <name evidence="8" type="ORF">KXQ929_LOCUS15874</name>
    <name evidence="9" type="ORF">OXD698_LOCUS21010</name>
</gene>
<dbReference type="PANTHER" id="PTHR19282:SF544">
    <property type="entry name" value="TETRASPANIN"/>
    <property type="match status" value="1"/>
</dbReference>
<keyword evidence="3 5" id="KW-1133">Transmembrane helix</keyword>
<organism evidence="7 10">
    <name type="scientific">Adineta steineri</name>
    <dbReference type="NCBI Taxonomy" id="433720"/>
    <lineage>
        <taxon>Eukaryota</taxon>
        <taxon>Metazoa</taxon>
        <taxon>Spiralia</taxon>
        <taxon>Gnathifera</taxon>
        <taxon>Rotifera</taxon>
        <taxon>Eurotatoria</taxon>
        <taxon>Bdelloidea</taxon>
        <taxon>Adinetida</taxon>
        <taxon>Adinetidae</taxon>
        <taxon>Adineta</taxon>
    </lineage>
</organism>
<evidence type="ECO:0000313" key="8">
    <source>
        <dbReference type="EMBL" id="CAF3780109.1"/>
    </source>
</evidence>
<accession>A0A815LKM0</accession>
<dbReference type="InterPro" id="IPR018499">
    <property type="entry name" value="Tetraspanin/Peripherin"/>
</dbReference>
<dbReference type="EMBL" id="CAJNOG010001123">
    <property type="protein sequence ID" value="CAF1411370.1"/>
    <property type="molecule type" value="Genomic_DNA"/>
</dbReference>
<dbReference type="Pfam" id="PF00335">
    <property type="entry name" value="Tetraspanin"/>
    <property type="match status" value="1"/>
</dbReference>
<keyword evidence="2 5" id="KW-0812">Transmembrane</keyword>
<dbReference type="AlphaFoldDB" id="A0A815LKM0"/>
<comment type="subcellular location">
    <subcellularLocation>
        <location evidence="1">Membrane</location>
        <topology evidence="1">Multi-pass membrane protein</topology>
    </subcellularLocation>
</comment>
<dbReference type="EMBL" id="CAJOAZ010001703">
    <property type="protein sequence ID" value="CAF3846418.1"/>
    <property type="molecule type" value="Genomic_DNA"/>
</dbReference>
<evidence type="ECO:0000256" key="5">
    <source>
        <dbReference type="SAM" id="Phobius"/>
    </source>
</evidence>
<dbReference type="Proteomes" id="UP000663844">
    <property type="component" value="Unassembled WGS sequence"/>
</dbReference>
<evidence type="ECO:0000313" key="10">
    <source>
        <dbReference type="Proteomes" id="UP000663845"/>
    </source>
</evidence>
<dbReference type="GO" id="GO:0005886">
    <property type="term" value="C:plasma membrane"/>
    <property type="evidence" value="ECO:0007669"/>
    <property type="project" value="TreeGrafter"/>
</dbReference>
<name>A0A815LKM0_9BILA</name>
<dbReference type="Proteomes" id="UP000663860">
    <property type="component" value="Unassembled WGS sequence"/>
</dbReference>
<dbReference type="PRINTS" id="PR00259">
    <property type="entry name" value="TMFOUR"/>
</dbReference>
<dbReference type="EMBL" id="CAJOBB010000937">
    <property type="protein sequence ID" value="CAF3780109.1"/>
    <property type="molecule type" value="Genomic_DNA"/>
</dbReference>